<evidence type="ECO:0000313" key="1">
    <source>
        <dbReference type="EMBL" id="RQG96940.1"/>
    </source>
</evidence>
<comment type="caution">
    <text evidence="1">The sequence shown here is derived from an EMBL/GenBank/DDBJ whole genome shotgun (WGS) entry which is preliminary data.</text>
</comment>
<accession>A0A3N6MIW8</accession>
<gene>
    <name evidence="1" type="ORF">EA472_19745</name>
</gene>
<dbReference type="AlphaFoldDB" id="A0A3N6MIW8"/>
<name>A0A3N6MIW8_NATCH</name>
<protein>
    <submittedName>
        <fullName evidence="1">Uncharacterized protein</fullName>
    </submittedName>
</protein>
<dbReference type="Proteomes" id="UP000281431">
    <property type="component" value="Unassembled WGS sequence"/>
</dbReference>
<dbReference type="EMBL" id="REFZ01000021">
    <property type="protein sequence ID" value="RQG96940.1"/>
    <property type="molecule type" value="Genomic_DNA"/>
</dbReference>
<proteinExistence type="predicted"/>
<keyword evidence="2" id="KW-1185">Reference proteome</keyword>
<evidence type="ECO:0000313" key="2">
    <source>
        <dbReference type="Proteomes" id="UP000281431"/>
    </source>
</evidence>
<reference evidence="1 2" key="1">
    <citation type="submission" date="2018-10" db="EMBL/GenBank/DDBJ databases">
        <title>Natrarchaeobius chitinivorans gen. nov., sp. nov., and Natrarchaeobius haloalkaliphilus sp. nov., alkaliphilic, chitin-utilizing haloarchaea from hypersaline alkaline lakes.</title>
        <authorList>
            <person name="Sorokin D.Y."/>
            <person name="Elcheninov A.G."/>
            <person name="Kostrikina N.A."/>
            <person name="Bale N.J."/>
            <person name="Sinninghe Damste J.S."/>
            <person name="Khijniak T.V."/>
            <person name="Kublanov I.V."/>
            <person name="Toshchakov S.V."/>
        </authorList>
    </citation>
    <scope>NUCLEOTIDE SEQUENCE [LARGE SCALE GENOMIC DNA]</scope>
    <source>
        <strain evidence="1 2">AArcht7</strain>
    </source>
</reference>
<sequence length="65" mass="7443">MTVRRITEDTGRRSSFLESRSTIRGPVDVRIDRPIRVSSGLDFDTANDAAFREKPSRIQKHCPKL</sequence>
<organism evidence="1 2">
    <name type="scientific">Natrarchaeobius chitinivorans</name>
    <dbReference type="NCBI Taxonomy" id="1679083"/>
    <lineage>
        <taxon>Archaea</taxon>
        <taxon>Methanobacteriati</taxon>
        <taxon>Methanobacteriota</taxon>
        <taxon>Stenosarchaea group</taxon>
        <taxon>Halobacteria</taxon>
        <taxon>Halobacteriales</taxon>
        <taxon>Natrialbaceae</taxon>
        <taxon>Natrarchaeobius</taxon>
    </lineage>
</organism>